<reference evidence="2 3" key="1">
    <citation type="submission" date="2023-05" db="EMBL/GenBank/DDBJ databases">
        <title>B98-5 Cell Line De Novo Hybrid Assembly: An Optical Mapping Approach.</title>
        <authorList>
            <person name="Kananen K."/>
            <person name="Auerbach J.A."/>
            <person name="Kautto E."/>
            <person name="Blachly J.S."/>
        </authorList>
    </citation>
    <scope>NUCLEOTIDE SEQUENCE [LARGE SCALE GENOMIC DNA]</scope>
    <source>
        <strain evidence="2">B95-8</strain>
        <tissue evidence="2">Cell line</tissue>
    </source>
</reference>
<proteinExistence type="predicted"/>
<evidence type="ECO:0000256" key="1">
    <source>
        <dbReference type="SAM" id="MobiDB-lite"/>
    </source>
</evidence>
<feature type="compositionally biased region" description="Low complexity" evidence="1">
    <location>
        <begin position="31"/>
        <end position="49"/>
    </location>
</feature>
<keyword evidence="3" id="KW-1185">Reference proteome</keyword>
<dbReference type="EMBL" id="JASSZA010000010">
    <property type="protein sequence ID" value="KAK2100198.1"/>
    <property type="molecule type" value="Genomic_DNA"/>
</dbReference>
<dbReference type="Proteomes" id="UP001266305">
    <property type="component" value="Unassembled WGS sequence"/>
</dbReference>
<feature type="region of interest" description="Disordered" evidence="1">
    <location>
        <begin position="23"/>
        <end position="140"/>
    </location>
</feature>
<evidence type="ECO:0000313" key="3">
    <source>
        <dbReference type="Proteomes" id="UP001266305"/>
    </source>
</evidence>
<sequence length="140" mass="14641">MGLLAILKKMKQKEREVRLLMLYPPQRRSRAGSGAPPGGRCRAPPAGSGVRRPALPNCPWRHHAGPTNRHGGPGGTASPAWGNRIPGLELGPAQRAAETGLQAQRRDRTAQVSGLVGPGGDSDATTRWPGPSGGPLPSQL</sequence>
<accession>A0ABQ9UT01</accession>
<organism evidence="2 3">
    <name type="scientific">Saguinus oedipus</name>
    <name type="common">Cotton-top tamarin</name>
    <name type="synonym">Oedipomidas oedipus</name>
    <dbReference type="NCBI Taxonomy" id="9490"/>
    <lineage>
        <taxon>Eukaryota</taxon>
        <taxon>Metazoa</taxon>
        <taxon>Chordata</taxon>
        <taxon>Craniata</taxon>
        <taxon>Vertebrata</taxon>
        <taxon>Euteleostomi</taxon>
        <taxon>Mammalia</taxon>
        <taxon>Eutheria</taxon>
        <taxon>Euarchontoglires</taxon>
        <taxon>Primates</taxon>
        <taxon>Haplorrhini</taxon>
        <taxon>Platyrrhini</taxon>
        <taxon>Cebidae</taxon>
        <taxon>Callitrichinae</taxon>
        <taxon>Saguinus</taxon>
    </lineage>
</organism>
<gene>
    <name evidence="2" type="ORF">P7K49_021546</name>
</gene>
<name>A0ABQ9UT01_SAGOE</name>
<evidence type="ECO:0000313" key="2">
    <source>
        <dbReference type="EMBL" id="KAK2100198.1"/>
    </source>
</evidence>
<protein>
    <submittedName>
        <fullName evidence="2">Uncharacterized protein</fullName>
    </submittedName>
</protein>
<comment type="caution">
    <text evidence="2">The sequence shown here is derived from an EMBL/GenBank/DDBJ whole genome shotgun (WGS) entry which is preliminary data.</text>
</comment>